<feature type="compositionally biased region" description="Low complexity" evidence="2">
    <location>
        <begin position="782"/>
        <end position="806"/>
    </location>
</feature>
<feature type="region of interest" description="Disordered" evidence="2">
    <location>
        <begin position="536"/>
        <end position="618"/>
    </location>
</feature>
<feature type="region of interest" description="Disordered" evidence="2">
    <location>
        <begin position="641"/>
        <end position="667"/>
    </location>
</feature>
<feature type="compositionally biased region" description="Polar residues" evidence="2">
    <location>
        <begin position="1064"/>
        <end position="1085"/>
    </location>
</feature>
<dbReference type="AlphaFoldDB" id="A0A8K0WZY1"/>
<protein>
    <recommendedName>
        <fullName evidence="3">Zn(2)-C6 fungal-type domain-containing protein</fullName>
    </recommendedName>
</protein>
<evidence type="ECO:0000256" key="1">
    <source>
        <dbReference type="ARBA" id="ARBA00023242"/>
    </source>
</evidence>
<evidence type="ECO:0000313" key="5">
    <source>
        <dbReference type="Proteomes" id="UP000813385"/>
    </source>
</evidence>
<feature type="compositionally biased region" description="Low complexity" evidence="2">
    <location>
        <begin position="1091"/>
        <end position="1110"/>
    </location>
</feature>
<dbReference type="InterPro" id="IPR036864">
    <property type="entry name" value="Zn2-C6_fun-type_DNA-bd_sf"/>
</dbReference>
<feature type="region of interest" description="Disordered" evidence="2">
    <location>
        <begin position="348"/>
        <end position="450"/>
    </location>
</feature>
<feature type="compositionally biased region" description="Polar residues" evidence="2">
    <location>
        <begin position="1111"/>
        <end position="1125"/>
    </location>
</feature>
<dbReference type="Gene3D" id="4.10.240.10">
    <property type="entry name" value="Zn(2)-C6 fungal-type DNA-binding domain"/>
    <property type="match status" value="1"/>
</dbReference>
<feature type="region of interest" description="Disordered" evidence="2">
    <location>
        <begin position="197"/>
        <end position="217"/>
    </location>
</feature>
<dbReference type="GO" id="GO:0008270">
    <property type="term" value="F:zinc ion binding"/>
    <property type="evidence" value="ECO:0007669"/>
    <property type="project" value="InterPro"/>
</dbReference>
<sequence length="1175" mass="124789">MADTTPQKQKRLLPLTPPATADNGKAGKGKAAVMGRLVKARPINQHGYRISVQETLSASVTSPIHSVIPAASSSSRSNSPKRRHLSALRRAEFLRHSVKHDQQPSSAGETLARLLSRCQHKRPIQPTPRMAEALLGLAPPGAIDATSSKVPINHADQLQEHLRRVLLVKASPTRAEHIAFTFDIRPAVQFTIVENDNESTPTDPALEGANATPAAPTTRTVRVHDTVMNQPQDNPATQRALAKHIIGLLSAVDESTWVVRDISRGQQGWTFIYICKDSLASWTRQHAKNTAKPVMAEYSTKELDPLTVGRPAFDCRGSISIAFSKSSRSVSVKFDHSPLHKTLGEMMERYKPPPRPVPVAAPANPANKTPRKTPKKRKSQAAATEGAEEGAATDGTADANGKPKKAPRKRKSQAGATTEDGQAPKRRKKKSTDAAGGAAAAGADATNEEVEQHQMDRVILTEIFPDFSLNVTPTEAARRREIAIKLLSDGGVDPNTLSMEQLTIFSNQSPELQKESLAMLAQYGAERLRIVHPHKAATEATASQSPQPPENAYPGEPLAAAPATKKRSRKSKGAAADGTAAAGASSGAGTKAPKPRLSRGACSQCRGSKTKCDKAKPGCGQCQAAGIDCSYPLEVSRGAKEAGAAKKSAANVRDDSEEEEEDEVEVTTVVEATPDEVEEDEPDDIETIDYTSNMPVATMLTPAVDTTNHDYFNVSSGFPAAMVSNVEDHGVAPSSLNYPEPPASAPGFIGNSQASVATYSQAQTQPQGTQTRQSKEGTGRRALPSGSSATAAATTATSNAPSYTSSWQTANPEQVSRSSAAQQSHGAQQAAAKQHRSHGSVQEQQQPAAIQDAHSAYNSLINLTTLTNAALQQQSASPTTQPTQTVAPAQVSPFQAHAQTARTESRAGQRAQTRTPLAEGRSTTPAHRVAQHNVPAPAMDNTSYTSANDMSGNSGYAYNTRYSNTAAEQDNSRLNYEPYAAQNAAAASSNNNSYAAQSGYNTGSSTGAGGNQSAHQQPSYQPATTATRGRKTPAHSTGLANPPVASYADPMAISNRQTASLQSFNMRGSSNTGGVQTRASLNQPDKSYDYSASSARQQQSQPQQAQQSQQNWYSGYTAANNSSSYGRAGNSYAGGSNDSGSYQQQQQQHGQMNQGYGGGEGDYFDLLRNLNNNQR</sequence>
<dbReference type="SMART" id="SM00066">
    <property type="entry name" value="GAL4"/>
    <property type="match status" value="1"/>
</dbReference>
<feature type="domain" description="Zn(2)-C6 fungal-type" evidence="3">
    <location>
        <begin position="601"/>
        <end position="631"/>
    </location>
</feature>
<feature type="region of interest" description="Disordered" evidence="2">
    <location>
        <begin position="997"/>
        <end position="1047"/>
    </location>
</feature>
<evidence type="ECO:0000313" key="4">
    <source>
        <dbReference type="EMBL" id="KAH7353452.1"/>
    </source>
</evidence>
<feature type="compositionally biased region" description="Low complexity" evidence="2">
    <location>
        <begin position="433"/>
        <end position="445"/>
    </location>
</feature>
<feature type="compositionally biased region" description="Polar residues" evidence="2">
    <location>
        <begin position="910"/>
        <end position="925"/>
    </location>
</feature>
<feature type="compositionally biased region" description="Low complexity" evidence="2">
    <location>
        <begin position="1134"/>
        <end position="1154"/>
    </location>
</feature>
<name>A0A8K0WZY1_9PEZI</name>
<proteinExistence type="predicted"/>
<feature type="compositionally biased region" description="Polar residues" evidence="2">
    <location>
        <begin position="999"/>
        <end position="1027"/>
    </location>
</feature>
<dbReference type="EMBL" id="JAGPXD010000005">
    <property type="protein sequence ID" value="KAH7353452.1"/>
    <property type="molecule type" value="Genomic_DNA"/>
</dbReference>
<dbReference type="GO" id="GO:0000981">
    <property type="term" value="F:DNA-binding transcription factor activity, RNA polymerase II-specific"/>
    <property type="evidence" value="ECO:0007669"/>
    <property type="project" value="InterPro"/>
</dbReference>
<dbReference type="CDD" id="cd00067">
    <property type="entry name" value="GAL4"/>
    <property type="match status" value="1"/>
</dbReference>
<feature type="compositionally biased region" description="Basic residues" evidence="2">
    <location>
        <begin position="369"/>
        <end position="379"/>
    </location>
</feature>
<evidence type="ECO:0000256" key="2">
    <source>
        <dbReference type="SAM" id="MobiDB-lite"/>
    </source>
</evidence>
<dbReference type="Proteomes" id="UP000813385">
    <property type="component" value="Unassembled WGS sequence"/>
</dbReference>
<dbReference type="SUPFAM" id="SSF57701">
    <property type="entry name" value="Zn2/Cys6 DNA-binding domain"/>
    <property type="match status" value="1"/>
</dbReference>
<comment type="caution">
    <text evidence="4">The sequence shown here is derived from an EMBL/GenBank/DDBJ whole genome shotgun (WGS) entry which is preliminary data.</text>
</comment>
<feature type="compositionally biased region" description="Basic residues" evidence="2">
    <location>
        <begin position="402"/>
        <end position="412"/>
    </location>
</feature>
<feature type="compositionally biased region" description="Low complexity" evidence="2">
    <location>
        <begin position="816"/>
        <end position="832"/>
    </location>
</feature>
<feature type="compositionally biased region" description="Polar residues" evidence="2">
    <location>
        <begin position="839"/>
        <end position="848"/>
    </location>
</feature>
<reference evidence="4" key="1">
    <citation type="journal article" date="2021" name="Nat. Commun.">
        <title>Genetic determinants of endophytism in the Arabidopsis root mycobiome.</title>
        <authorList>
            <person name="Mesny F."/>
            <person name="Miyauchi S."/>
            <person name="Thiergart T."/>
            <person name="Pickel B."/>
            <person name="Atanasova L."/>
            <person name="Karlsson M."/>
            <person name="Huettel B."/>
            <person name="Barry K.W."/>
            <person name="Haridas S."/>
            <person name="Chen C."/>
            <person name="Bauer D."/>
            <person name="Andreopoulos W."/>
            <person name="Pangilinan J."/>
            <person name="LaButti K."/>
            <person name="Riley R."/>
            <person name="Lipzen A."/>
            <person name="Clum A."/>
            <person name="Drula E."/>
            <person name="Henrissat B."/>
            <person name="Kohler A."/>
            <person name="Grigoriev I.V."/>
            <person name="Martin F.M."/>
            <person name="Hacquard S."/>
        </authorList>
    </citation>
    <scope>NUCLEOTIDE SEQUENCE</scope>
    <source>
        <strain evidence="4">MPI-CAGE-AT-0016</strain>
    </source>
</reference>
<feature type="compositionally biased region" description="Low complexity" evidence="2">
    <location>
        <begin position="573"/>
        <end position="592"/>
    </location>
</feature>
<accession>A0A8K0WZY1</accession>
<feature type="compositionally biased region" description="Polar residues" evidence="2">
    <location>
        <begin position="757"/>
        <end position="772"/>
    </location>
</feature>
<dbReference type="OrthoDB" id="3251668at2759"/>
<feature type="region of interest" description="Disordered" evidence="2">
    <location>
        <begin position="894"/>
        <end position="927"/>
    </location>
</feature>
<dbReference type="PROSITE" id="PS00463">
    <property type="entry name" value="ZN2_CY6_FUNGAL_1"/>
    <property type="match status" value="1"/>
</dbReference>
<gene>
    <name evidence="4" type="ORF">B0T11DRAFT_356561</name>
</gene>
<evidence type="ECO:0000259" key="3">
    <source>
        <dbReference type="PROSITE" id="PS50048"/>
    </source>
</evidence>
<keyword evidence="1" id="KW-0539">Nucleus</keyword>
<dbReference type="Pfam" id="PF00172">
    <property type="entry name" value="Zn_clus"/>
    <property type="match status" value="1"/>
</dbReference>
<organism evidence="4 5">
    <name type="scientific">Plectosphaerella cucumerina</name>
    <dbReference type="NCBI Taxonomy" id="40658"/>
    <lineage>
        <taxon>Eukaryota</taxon>
        <taxon>Fungi</taxon>
        <taxon>Dikarya</taxon>
        <taxon>Ascomycota</taxon>
        <taxon>Pezizomycotina</taxon>
        <taxon>Sordariomycetes</taxon>
        <taxon>Hypocreomycetidae</taxon>
        <taxon>Glomerellales</taxon>
        <taxon>Plectosphaerellaceae</taxon>
        <taxon>Plectosphaerella</taxon>
    </lineage>
</organism>
<keyword evidence="5" id="KW-1185">Reference proteome</keyword>
<feature type="region of interest" description="Disordered" evidence="2">
    <location>
        <begin position="1"/>
        <end position="28"/>
    </location>
</feature>
<feature type="region of interest" description="Disordered" evidence="2">
    <location>
        <begin position="757"/>
        <end position="850"/>
    </location>
</feature>
<dbReference type="InterPro" id="IPR001138">
    <property type="entry name" value="Zn2Cys6_DnaBD"/>
</dbReference>
<feature type="region of interest" description="Disordered" evidence="2">
    <location>
        <begin position="1064"/>
        <end position="1175"/>
    </location>
</feature>
<feature type="compositionally biased region" description="Low complexity" evidence="2">
    <location>
        <begin position="381"/>
        <end position="399"/>
    </location>
</feature>
<dbReference type="PROSITE" id="PS50048">
    <property type="entry name" value="ZN2_CY6_FUNGAL_2"/>
    <property type="match status" value="1"/>
</dbReference>
<feature type="compositionally biased region" description="Acidic residues" evidence="2">
    <location>
        <begin position="655"/>
        <end position="665"/>
    </location>
</feature>